<dbReference type="PANTHER" id="PTHR24292">
    <property type="entry name" value="CYTOCHROME P450"/>
    <property type="match status" value="1"/>
</dbReference>
<proteinExistence type="evidence at transcript level"/>
<evidence type="ECO:0000256" key="13">
    <source>
        <dbReference type="PIRSR" id="PIRSR602401-1"/>
    </source>
</evidence>
<dbReference type="InterPro" id="IPR001128">
    <property type="entry name" value="Cyt_P450"/>
</dbReference>
<evidence type="ECO:0000256" key="15">
    <source>
        <dbReference type="SAM" id="Phobius"/>
    </source>
</evidence>
<evidence type="ECO:0000256" key="1">
    <source>
        <dbReference type="ARBA" id="ARBA00001971"/>
    </source>
</evidence>
<dbReference type="PANTHER" id="PTHR24292:SF54">
    <property type="entry name" value="CYP9F3-RELATED"/>
    <property type="match status" value="1"/>
</dbReference>
<evidence type="ECO:0000256" key="8">
    <source>
        <dbReference type="ARBA" id="ARBA00022848"/>
    </source>
</evidence>
<dbReference type="Gene3D" id="1.10.630.10">
    <property type="entry name" value="Cytochrome P450"/>
    <property type="match status" value="1"/>
</dbReference>
<comment type="similarity">
    <text evidence="4 14">Belongs to the cytochrome P450 family.</text>
</comment>
<keyword evidence="9 14" id="KW-0560">Oxidoreductase</keyword>
<keyword evidence="7" id="KW-0256">Endoplasmic reticulum</keyword>
<dbReference type="InterPro" id="IPR017972">
    <property type="entry name" value="Cyt_P450_CS"/>
</dbReference>
<dbReference type="PRINTS" id="PR00385">
    <property type="entry name" value="P450"/>
</dbReference>
<protein>
    <submittedName>
        <fullName evidence="16">Cytochrome P450 6PZ5</fullName>
    </submittedName>
</protein>
<evidence type="ECO:0000256" key="4">
    <source>
        <dbReference type="ARBA" id="ARBA00010617"/>
    </source>
</evidence>
<evidence type="ECO:0000256" key="10">
    <source>
        <dbReference type="ARBA" id="ARBA00023004"/>
    </source>
</evidence>
<dbReference type="PRINTS" id="PR00463">
    <property type="entry name" value="EP450I"/>
</dbReference>
<dbReference type="AlphaFoldDB" id="A0A5P1JZ32"/>
<sequence>MYIFSVFFLFIVTVFLYIYHVFRKSYKFFEDAGIPYIKPQWIFGNMKDVLLFRKSLLERYQELYHHLDPHPYAGVFLAHKPSVMIRDPDLIKAVLVKDFAYFHDRMIAGICKKTEPIANQISMMKGDEWRNLRIKLTSTFSSGKMKFMFPTLLKCSEGIKTALEKVCSDSEGFEVKDLCSRYTTDVIGNCAFGMETHSLENPDSEFRKMGKRVLSFRWQTMLRMFFPNIPNNFIKIFGLRFFEREVSEYFTNIVKDAVKHREQNNITRGDFLDLLIALKNNTELEKLKNQNDDKDLIKFMSQIGDKVIKSKIDMTIETMTAQSFLFFLAGFDPTATTLSFLLFELSQNQQIQEKLRQEIISTLETNDGILTYAMLKKMPYLDMVVAETLRKWPLGLIMRICNQNYKIPDSNVIIKEGTEVIISAQGLHSDKKYFEKPDEFYPEHFTEEAKAARPHYAYLPFGEGPRNCIAERFAKMMVKVGTIYFLKDFSFVLSPKTKLPLDILPSFGNIAVKNGIWLKCELIHR</sequence>
<keyword evidence="15" id="KW-0812">Transmembrane</keyword>
<dbReference type="PROSITE" id="PS00086">
    <property type="entry name" value="CYTOCHROME_P450"/>
    <property type="match status" value="1"/>
</dbReference>
<keyword evidence="5 13" id="KW-0349">Heme</keyword>
<comment type="cofactor">
    <cofactor evidence="1 13">
        <name>heme</name>
        <dbReference type="ChEBI" id="CHEBI:30413"/>
    </cofactor>
</comment>
<dbReference type="InterPro" id="IPR002401">
    <property type="entry name" value="Cyt_P450_E_grp-I"/>
</dbReference>
<feature type="transmembrane region" description="Helical" evidence="15">
    <location>
        <begin position="6"/>
        <end position="22"/>
    </location>
</feature>
<keyword evidence="15" id="KW-1133">Transmembrane helix</keyword>
<keyword evidence="11 14" id="KW-0503">Monooxygenase</keyword>
<organism evidence="16">
    <name type="scientific">Phenacoccus solenopsis</name>
    <name type="common">Solenopsis mealybug</name>
    <dbReference type="NCBI Taxonomy" id="483260"/>
    <lineage>
        <taxon>Eukaryota</taxon>
        <taxon>Metazoa</taxon>
        <taxon>Ecdysozoa</taxon>
        <taxon>Arthropoda</taxon>
        <taxon>Hexapoda</taxon>
        <taxon>Insecta</taxon>
        <taxon>Pterygota</taxon>
        <taxon>Neoptera</taxon>
        <taxon>Paraneoptera</taxon>
        <taxon>Hemiptera</taxon>
        <taxon>Sternorrhyncha</taxon>
        <taxon>Coccoidea</taxon>
        <taxon>Pseudococcidae</taxon>
        <taxon>Phenacoccus</taxon>
    </lineage>
</organism>
<dbReference type="GO" id="GO:0005506">
    <property type="term" value="F:iron ion binding"/>
    <property type="evidence" value="ECO:0007669"/>
    <property type="project" value="InterPro"/>
</dbReference>
<dbReference type="InterPro" id="IPR036396">
    <property type="entry name" value="Cyt_P450_sf"/>
</dbReference>
<evidence type="ECO:0000256" key="12">
    <source>
        <dbReference type="ARBA" id="ARBA00023136"/>
    </source>
</evidence>
<keyword evidence="10 13" id="KW-0408">Iron</keyword>
<evidence type="ECO:0000256" key="2">
    <source>
        <dbReference type="ARBA" id="ARBA00004174"/>
    </source>
</evidence>
<evidence type="ECO:0000256" key="14">
    <source>
        <dbReference type="RuleBase" id="RU000461"/>
    </source>
</evidence>
<evidence type="ECO:0000256" key="3">
    <source>
        <dbReference type="ARBA" id="ARBA00004406"/>
    </source>
</evidence>
<evidence type="ECO:0000256" key="11">
    <source>
        <dbReference type="ARBA" id="ARBA00023033"/>
    </source>
</evidence>
<dbReference type="Pfam" id="PF00067">
    <property type="entry name" value="p450"/>
    <property type="match status" value="1"/>
</dbReference>
<keyword evidence="6 13" id="KW-0479">Metal-binding</keyword>
<dbReference type="SUPFAM" id="SSF48264">
    <property type="entry name" value="Cytochrome P450"/>
    <property type="match status" value="1"/>
</dbReference>
<name>A0A5P1JZ32_9HEMI</name>
<keyword evidence="12 15" id="KW-0472">Membrane</keyword>
<comment type="subcellular location">
    <subcellularLocation>
        <location evidence="3">Endoplasmic reticulum membrane</location>
        <topology evidence="3">Peripheral membrane protein</topology>
    </subcellularLocation>
    <subcellularLocation>
        <location evidence="2">Microsome membrane</location>
        <topology evidence="2">Peripheral membrane protein</topology>
    </subcellularLocation>
</comment>
<dbReference type="GO" id="GO:0016705">
    <property type="term" value="F:oxidoreductase activity, acting on paired donors, with incorporation or reduction of molecular oxygen"/>
    <property type="evidence" value="ECO:0007669"/>
    <property type="project" value="InterPro"/>
</dbReference>
<feature type="binding site" description="axial binding residue" evidence="13">
    <location>
        <position position="468"/>
    </location>
    <ligand>
        <name>heme</name>
        <dbReference type="ChEBI" id="CHEBI:30413"/>
    </ligand>
    <ligandPart>
        <name>Fe</name>
        <dbReference type="ChEBI" id="CHEBI:18248"/>
    </ligandPart>
</feature>
<evidence type="ECO:0000313" key="16">
    <source>
        <dbReference type="EMBL" id="QCY41337.1"/>
    </source>
</evidence>
<dbReference type="GO" id="GO:0004497">
    <property type="term" value="F:monooxygenase activity"/>
    <property type="evidence" value="ECO:0007669"/>
    <property type="project" value="UniProtKB-KW"/>
</dbReference>
<dbReference type="CDD" id="cd11056">
    <property type="entry name" value="CYP6-like"/>
    <property type="match status" value="1"/>
</dbReference>
<dbReference type="InterPro" id="IPR050476">
    <property type="entry name" value="Insect_CytP450_Detox"/>
</dbReference>
<dbReference type="EMBL" id="MK862567">
    <property type="protein sequence ID" value="QCY41337.1"/>
    <property type="molecule type" value="mRNA"/>
</dbReference>
<evidence type="ECO:0000256" key="6">
    <source>
        <dbReference type="ARBA" id="ARBA00022723"/>
    </source>
</evidence>
<evidence type="ECO:0000256" key="7">
    <source>
        <dbReference type="ARBA" id="ARBA00022824"/>
    </source>
</evidence>
<keyword evidence="8" id="KW-0492">Microsome</keyword>
<dbReference type="FunFam" id="1.10.630.10:FF:000042">
    <property type="entry name" value="Cytochrome P450"/>
    <property type="match status" value="1"/>
</dbReference>
<dbReference type="GO" id="GO:0020037">
    <property type="term" value="F:heme binding"/>
    <property type="evidence" value="ECO:0007669"/>
    <property type="project" value="InterPro"/>
</dbReference>
<dbReference type="GO" id="GO:0005789">
    <property type="term" value="C:endoplasmic reticulum membrane"/>
    <property type="evidence" value="ECO:0007669"/>
    <property type="project" value="UniProtKB-SubCell"/>
</dbReference>
<gene>
    <name evidence="16" type="primary">CYP6PZ5</name>
</gene>
<evidence type="ECO:0000256" key="5">
    <source>
        <dbReference type="ARBA" id="ARBA00022617"/>
    </source>
</evidence>
<evidence type="ECO:0000256" key="9">
    <source>
        <dbReference type="ARBA" id="ARBA00023002"/>
    </source>
</evidence>
<reference evidence="16" key="1">
    <citation type="submission" date="2019-04" db="EMBL/GenBank/DDBJ databases">
        <authorList>
            <person name="Xi L."/>
            <person name="Liu D."/>
            <person name="Ma L."/>
            <person name="Zhang Y."/>
            <person name="Sheng R."/>
            <person name="Zhang S."/>
            <person name="Dang X."/>
            <person name="Li G."/>
            <person name="Miao Y."/>
            <person name="Jiang J."/>
        </authorList>
    </citation>
    <scope>NUCLEOTIDE SEQUENCE</scope>
</reference>
<accession>A0A5P1JZ32</accession>